<comment type="caution">
    <text evidence="1">Lacks conserved residue(s) required for the propagation of feature annotation.</text>
</comment>
<feature type="domain" description="HIT" evidence="2">
    <location>
        <begin position="36"/>
        <end position="103"/>
    </location>
</feature>
<gene>
    <name evidence="3" type="ORF">JIN84_16755</name>
</gene>
<dbReference type="PROSITE" id="PS51084">
    <property type="entry name" value="HIT_2"/>
    <property type="match status" value="1"/>
</dbReference>
<organism evidence="3 4">
    <name type="scientific">Luteolibacter yonseiensis</name>
    <dbReference type="NCBI Taxonomy" id="1144680"/>
    <lineage>
        <taxon>Bacteria</taxon>
        <taxon>Pseudomonadati</taxon>
        <taxon>Verrucomicrobiota</taxon>
        <taxon>Verrucomicrobiia</taxon>
        <taxon>Verrucomicrobiales</taxon>
        <taxon>Verrucomicrobiaceae</taxon>
        <taxon>Luteolibacter</taxon>
    </lineage>
</organism>
<evidence type="ECO:0000313" key="3">
    <source>
        <dbReference type="EMBL" id="MBK1817273.1"/>
    </source>
</evidence>
<dbReference type="InterPro" id="IPR036265">
    <property type="entry name" value="HIT-like_sf"/>
</dbReference>
<dbReference type="Pfam" id="PF01230">
    <property type="entry name" value="HIT"/>
    <property type="match status" value="1"/>
</dbReference>
<evidence type="ECO:0000259" key="2">
    <source>
        <dbReference type="PROSITE" id="PS51084"/>
    </source>
</evidence>
<sequence length="135" mass="15193">MAFELNARLAAGGFEIGRIGGCRLSLKNNAIFPWFLLIPEVEVEDPHELPVEQYHTVMEAQRRVCQFVSAYFKPEKLNTAHIGNQVRQMHIHIVGRSTGDPAWPGTVWAFEGKKAYTPEEVEEISKAARGFLGLE</sequence>
<accession>A0A934R7B2</accession>
<dbReference type="PIRSF" id="PIRSF000714">
    <property type="entry name" value="HIT"/>
    <property type="match status" value="1"/>
</dbReference>
<dbReference type="Gene3D" id="3.30.428.10">
    <property type="entry name" value="HIT-like"/>
    <property type="match status" value="1"/>
</dbReference>
<reference evidence="3" key="1">
    <citation type="submission" date="2021-01" db="EMBL/GenBank/DDBJ databases">
        <title>Modified the classification status of verrucomicrobia.</title>
        <authorList>
            <person name="Feng X."/>
        </authorList>
    </citation>
    <scope>NUCLEOTIDE SEQUENCE</scope>
    <source>
        <strain evidence="3">JCM 18052</strain>
    </source>
</reference>
<dbReference type="AlphaFoldDB" id="A0A934R7B2"/>
<dbReference type="InterPro" id="IPR011146">
    <property type="entry name" value="HIT-like"/>
</dbReference>
<dbReference type="SUPFAM" id="SSF54197">
    <property type="entry name" value="HIT-like"/>
    <property type="match status" value="1"/>
</dbReference>
<keyword evidence="4" id="KW-1185">Reference proteome</keyword>
<proteinExistence type="predicted"/>
<name>A0A934R7B2_9BACT</name>
<dbReference type="RefSeq" id="WP_200352218.1">
    <property type="nucleotide sequence ID" value="NZ_BAABHZ010000001.1"/>
</dbReference>
<evidence type="ECO:0000256" key="1">
    <source>
        <dbReference type="PROSITE-ProRule" id="PRU00464"/>
    </source>
</evidence>
<dbReference type="EMBL" id="JAENIK010000012">
    <property type="protein sequence ID" value="MBK1817273.1"/>
    <property type="molecule type" value="Genomic_DNA"/>
</dbReference>
<evidence type="ECO:0000313" key="4">
    <source>
        <dbReference type="Proteomes" id="UP000600139"/>
    </source>
</evidence>
<dbReference type="InterPro" id="IPR026026">
    <property type="entry name" value="HIT_Hint"/>
</dbReference>
<protein>
    <submittedName>
        <fullName evidence="3">HIT family protein</fullName>
    </submittedName>
</protein>
<dbReference type="Proteomes" id="UP000600139">
    <property type="component" value="Unassembled WGS sequence"/>
</dbReference>
<dbReference type="GO" id="GO:0003824">
    <property type="term" value="F:catalytic activity"/>
    <property type="evidence" value="ECO:0007669"/>
    <property type="project" value="InterPro"/>
</dbReference>
<comment type="caution">
    <text evidence="3">The sequence shown here is derived from an EMBL/GenBank/DDBJ whole genome shotgun (WGS) entry which is preliminary data.</text>
</comment>